<evidence type="ECO:0000313" key="2">
    <source>
        <dbReference type="EMBL" id="KAJ0979726.1"/>
    </source>
</evidence>
<organism evidence="2 3">
    <name type="scientific">Dioscorea zingiberensis</name>
    <dbReference type="NCBI Taxonomy" id="325984"/>
    <lineage>
        <taxon>Eukaryota</taxon>
        <taxon>Viridiplantae</taxon>
        <taxon>Streptophyta</taxon>
        <taxon>Embryophyta</taxon>
        <taxon>Tracheophyta</taxon>
        <taxon>Spermatophyta</taxon>
        <taxon>Magnoliopsida</taxon>
        <taxon>Liliopsida</taxon>
        <taxon>Dioscoreales</taxon>
        <taxon>Dioscoreaceae</taxon>
        <taxon>Dioscorea</taxon>
    </lineage>
</organism>
<keyword evidence="3" id="KW-1185">Reference proteome</keyword>
<gene>
    <name evidence="2" type="ORF">J5N97_015200</name>
</gene>
<comment type="caution">
    <text evidence="2">The sequence shown here is derived from an EMBL/GenBank/DDBJ whole genome shotgun (WGS) entry which is preliminary data.</text>
</comment>
<dbReference type="EMBL" id="JAGGNH010000003">
    <property type="protein sequence ID" value="KAJ0979726.1"/>
    <property type="molecule type" value="Genomic_DNA"/>
</dbReference>
<dbReference type="AlphaFoldDB" id="A0A9D5HKF4"/>
<evidence type="ECO:0000313" key="3">
    <source>
        <dbReference type="Proteomes" id="UP001085076"/>
    </source>
</evidence>
<sequence length="134" mass="15032">MFGEFARSAAAEVVFLRLIFSSAEAPSRNSQVEVMHCSEVVNQSEKHIQTDTFQNQANHTDCSSSSYSRTKTKPNEKKNKELINIRKMSECAVCPILRLSTSHVSPMTQDVPMSFIHNPPIDSEDLNGDMKVEI</sequence>
<proteinExistence type="predicted"/>
<name>A0A9D5HKF4_9LILI</name>
<reference evidence="2" key="2">
    <citation type="journal article" date="2022" name="Hortic Res">
        <title>The genome of Dioscorea zingiberensis sheds light on the biosynthesis, origin and evolution of the medicinally important diosgenin saponins.</title>
        <authorList>
            <person name="Li Y."/>
            <person name="Tan C."/>
            <person name="Li Z."/>
            <person name="Guo J."/>
            <person name="Li S."/>
            <person name="Chen X."/>
            <person name="Wang C."/>
            <person name="Dai X."/>
            <person name="Yang H."/>
            <person name="Song W."/>
            <person name="Hou L."/>
            <person name="Xu J."/>
            <person name="Tong Z."/>
            <person name="Xu A."/>
            <person name="Yuan X."/>
            <person name="Wang W."/>
            <person name="Yang Q."/>
            <person name="Chen L."/>
            <person name="Sun Z."/>
            <person name="Wang K."/>
            <person name="Pan B."/>
            <person name="Chen J."/>
            <person name="Bao Y."/>
            <person name="Liu F."/>
            <person name="Qi X."/>
            <person name="Gang D.R."/>
            <person name="Wen J."/>
            <person name="Li J."/>
        </authorList>
    </citation>
    <scope>NUCLEOTIDE SEQUENCE</scope>
    <source>
        <strain evidence="2">Dzin_1.0</strain>
    </source>
</reference>
<feature type="compositionally biased region" description="Polar residues" evidence="1">
    <location>
        <begin position="51"/>
        <end position="69"/>
    </location>
</feature>
<evidence type="ECO:0000256" key="1">
    <source>
        <dbReference type="SAM" id="MobiDB-lite"/>
    </source>
</evidence>
<accession>A0A9D5HKF4</accession>
<protein>
    <submittedName>
        <fullName evidence="2">Uncharacterized protein</fullName>
    </submittedName>
</protein>
<dbReference type="Proteomes" id="UP001085076">
    <property type="component" value="Miscellaneous, Linkage group lg03"/>
</dbReference>
<feature type="region of interest" description="Disordered" evidence="1">
    <location>
        <begin position="51"/>
        <end position="78"/>
    </location>
</feature>
<reference evidence="2" key="1">
    <citation type="submission" date="2021-03" db="EMBL/GenBank/DDBJ databases">
        <authorList>
            <person name="Li Z."/>
            <person name="Yang C."/>
        </authorList>
    </citation>
    <scope>NUCLEOTIDE SEQUENCE</scope>
    <source>
        <strain evidence="2">Dzin_1.0</strain>
        <tissue evidence="2">Leaf</tissue>
    </source>
</reference>